<evidence type="ECO:0000313" key="2">
    <source>
        <dbReference type="Proteomes" id="UP000325315"/>
    </source>
</evidence>
<sequence length="178" mass="20072">MFRWYRSDPSHVVFVKEIEVRPDLTFEEEPVQILDCDIKVLKRKPIPFYGGIMALKKPRRDLRTRCVSSILICSDQKEPTGLSDKGIDVLENVLAVVVVGGIARLVIVFIKMISGVFPKCEKLSFSEGCKWPMSTPHGCVADRVDGRVQDTAMWSTKAWPSQHTAVRWLECGRVGHTG</sequence>
<keyword evidence="2" id="KW-1185">Reference proteome</keyword>
<dbReference type="PANTHER" id="PTHR46148">
    <property type="entry name" value="CHROMO DOMAIN-CONTAINING PROTEIN"/>
    <property type="match status" value="1"/>
</dbReference>
<dbReference type="AlphaFoldDB" id="A0A5B6VW32"/>
<protein>
    <submittedName>
        <fullName evidence="1">ABC transporter G family member 33-like</fullName>
    </submittedName>
</protein>
<dbReference type="EMBL" id="SMMG02000005">
    <property type="protein sequence ID" value="KAA3473178.1"/>
    <property type="molecule type" value="Genomic_DNA"/>
</dbReference>
<dbReference type="Proteomes" id="UP000325315">
    <property type="component" value="Unassembled WGS sequence"/>
</dbReference>
<proteinExistence type="predicted"/>
<evidence type="ECO:0000313" key="1">
    <source>
        <dbReference type="EMBL" id="KAA3473178.1"/>
    </source>
</evidence>
<comment type="caution">
    <text evidence="1">The sequence shown here is derived from an EMBL/GenBank/DDBJ whole genome shotgun (WGS) entry which is preliminary data.</text>
</comment>
<dbReference type="PANTHER" id="PTHR46148:SF44">
    <property type="entry name" value="GAG-POL POLYPROTEIN"/>
    <property type="match status" value="1"/>
</dbReference>
<organism evidence="1 2">
    <name type="scientific">Gossypium australe</name>
    <dbReference type="NCBI Taxonomy" id="47621"/>
    <lineage>
        <taxon>Eukaryota</taxon>
        <taxon>Viridiplantae</taxon>
        <taxon>Streptophyta</taxon>
        <taxon>Embryophyta</taxon>
        <taxon>Tracheophyta</taxon>
        <taxon>Spermatophyta</taxon>
        <taxon>Magnoliopsida</taxon>
        <taxon>eudicotyledons</taxon>
        <taxon>Gunneridae</taxon>
        <taxon>Pentapetalae</taxon>
        <taxon>rosids</taxon>
        <taxon>malvids</taxon>
        <taxon>Malvales</taxon>
        <taxon>Malvaceae</taxon>
        <taxon>Malvoideae</taxon>
        <taxon>Gossypium</taxon>
    </lineage>
</organism>
<accession>A0A5B6VW32</accession>
<name>A0A5B6VW32_9ROSI</name>
<dbReference type="OrthoDB" id="998593at2759"/>
<gene>
    <name evidence="1" type="ORF">EPI10_023580</name>
</gene>
<reference evidence="2" key="1">
    <citation type="journal article" date="2019" name="Plant Biotechnol. J.">
        <title>Genome sequencing of the Australian wild diploid species Gossypium australe highlights disease resistance and delayed gland morphogenesis.</title>
        <authorList>
            <person name="Cai Y."/>
            <person name="Cai X."/>
            <person name="Wang Q."/>
            <person name="Wang P."/>
            <person name="Zhang Y."/>
            <person name="Cai C."/>
            <person name="Xu Y."/>
            <person name="Wang K."/>
            <person name="Zhou Z."/>
            <person name="Wang C."/>
            <person name="Geng S."/>
            <person name="Li B."/>
            <person name="Dong Q."/>
            <person name="Hou Y."/>
            <person name="Wang H."/>
            <person name="Ai P."/>
            <person name="Liu Z."/>
            <person name="Yi F."/>
            <person name="Sun M."/>
            <person name="An G."/>
            <person name="Cheng J."/>
            <person name="Zhang Y."/>
            <person name="Shi Q."/>
            <person name="Xie Y."/>
            <person name="Shi X."/>
            <person name="Chang Y."/>
            <person name="Huang F."/>
            <person name="Chen Y."/>
            <person name="Hong S."/>
            <person name="Mi L."/>
            <person name="Sun Q."/>
            <person name="Zhang L."/>
            <person name="Zhou B."/>
            <person name="Peng R."/>
            <person name="Zhang X."/>
            <person name="Liu F."/>
        </authorList>
    </citation>
    <scope>NUCLEOTIDE SEQUENCE [LARGE SCALE GENOMIC DNA]</scope>
    <source>
        <strain evidence="2">cv. PA1801</strain>
    </source>
</reference>